<accession>M7P063</accession>
<sequence length="137" mass="15435">MKTQLMALLLMFPLLAQAGAVSQLGTGDPLRLVYVEMQYLYQTGMQIKQQYNFDDPMQQMQCQRQHGYILARASSLVGTAGQVPEPHRDRVIDAGWYAYACVRCSGDISHCEKLPEEMAFIRELLTQPSSSEQADSE</sequence>
<evidence type="ECO:0000256" key="1">
    <source>
        <dbReference type="SAM" id="SignalP"/>
    </source>
</evidence>
<dbReference type="Proteomes" id="UP000012019">
    <property type="component" value="Unassembled WGS sequence"/>
</dbReference>
<evidence type="ECO:0008006" key="4">
    <source>
        <dbReference type="Google" id="ProtNLM"/>
    </source>
</evidence>
<evidence type="ECO:0000313" key="2">
    <source>
        <dbReference type="EMBL" id="EMR12851.1"/>
    </source>
</evidence>
<dbReference type="AlphaFoldDB" id="M7P063"/>
<keyword evidence="1" id="KW-0732">Signal</keyword>
<gene>
    <name evidence="2" type="ORF">MPL1_08322</name>
</gene>
<protein>
    <recommendedName>
        <fullName evidence="4">Secreted protein</fullName>
    </recommendedName>
</protein>
<feature type="signal peptide" evidence="1">
    <location>
        <begin position="1"/>
        <end position="18"/>
    </location>
</feature>
<reference evidence="2 3" key="1">
    <citation type="journal article" date="2013" name="Genome Announc.">
        <title>Draft Genome Sequence of Methylophaga lonarensis MPLT, a Haloalkaliphilic (Non-Methane-Utilizing) Methylotroph.</title>
        <authorList>
            <person name="Shetty S.A."/>
            <person name="Marathe N.P."/>
            <person name="Munot H."/>
            <person name="Antony C.P."/>
            <person name="Dhotre D.P."/>
            <person name="Murrell J.C."/>
            <person name="Shouche Y.S."/>
        </authorList>
    </citation>
    <scope>NUCLEOTIDE SEQUENCE [LARGE SCALE GENOMIC DNA]</scope>
    <source>
        <strain evidence="2 3">MPL</strain>
    </source>
</reference>
<name>M7P063_9GAMM</name>
<keyword evidence="3" id="KW-1185">Reference proteome</keyword>
<dbReference type="PATRIC" id="fig|1286106.3.peg.1670"/>
<dbReference type="EMBL" id="APHR01000040">
    <property type="protein sequence ID" value="EMR12851.1"/>
    <property type="molecule type" value="Genomic_DNA"/>
</dbReference>
<organism evidence="2 3">
    <name type="scientific">Methylophaga lonarensis MPL</name>
    <dbReference type="NCBI Taxonomy" id="1286106"/>
    <lineage>
        <taxon>Bacteria</taxon>
        <taxon>Pseudomonadati</taxon>
        <taxon>Pseudomonadota</taxon>
        <taxon>Gammaproteobacteria</taxon>
        <taxon>Thiotrichales</taxon>
        <taxon>Piscirickettsiaceae</taxon>
        <taxon>Methylophaga</taxon>
    </lineage>
</organism>
<dbReference type="RefSeq" id="WP_009726642.1">
    <property type="nucleotide sequence ID" value="NZ_APHR01000040.1"/>
</dbReference>
<dbReference type="STRING" id="1286106.MPL1_08322"/>
<feature type="chain" id="PRO_5004082417" description="Secreted protein" evidence="1">
    <location>
        <begin position="19"/>
        <end position="137"/>
    </location>
</feature>
<comment type="caution">
    <text evidence="2">The sequence shown here is derived from an EMBL/GenBank/DDBJ whole genome shotgun (WGS) entry which is preliminary data.</text>
</comment>
<evidence type="ECO:0000313" key="3">
    <source>
        <dbReference type="Proteomes" id="UP000012019"/>
    </source>
</evidence>
<dbReference type="OrthoDB" id="5609430at2"/>
<proteinExistence type="predicted"/>